<evidence type="ECO:0000256" key="6">
    <source>
        <dbReference type="ARBA" id="ARBA00022840"/>
    </source>
</evidence>
<dbReference type="AlphaFoldDB" id="A0A940DG50"/>
<organism evidence="12 13">
    <name type="scientific">Candidatus Stercoripulliclostridium pullicola</name>
    <dbReference type="NCBI Taxonomy" id="2840953"/>
    <lineage>
        <taxon>Bacteria</taxon>
        <taxon>Bacillati</taxon>
        <taxon>Bacillota</taxon>
        <taxon>Clostridia</taxon>
        <taxon>Eubacteriales</taxon>
        <taxon>Candidatus Stercoripulliclostridium</taxon>
    </lineage>
</organism>
<evidence type="ECO:0000256" key="3">
    <source>
        <dbReference type="ARBA" id="ARBA00022475"/>
    </source>
</evidence>
<evidence type="ECO:0000256" key="7">
    <source>
        <dbReference type="ARBA" id="ARBA00022989"/>
    </source>
</evidence>
<feature type="non-terminal residue" evidence="12">
    <location>
        <position position="1"/>
    </location>
</feature>
<sequence length="467" mass="50841">LITRLTTDVNFIRNAFMMLIRVGFRAPVMFAMSIALALDINTRLAMIFVAVAPVMAIAMFAIGAIAFPLFGKMFRKFDAMNARLQENLIGIRVVKAFVRENHETEAFRKAAEDVRNTQVKAEKLIVYGQPFMQFAMYGCMVAVVWFGGNMIIKSVDGMTIGGLNAFISYINQILMSLLMVAMIFVNLVISSASLARCSEVLRELPEITDETASPDLEVADGSVVFENVSFGYGKDPAKEILSGINLEIPSGSVLGIIGGTGSAKTTLVQLIPRLYDVTSGSVRVGGEDVRNYKIRTLRDSVAMVLQQNVLFSGTIRDNLKWGNDHATDEEIEEAAKNAEAHKFVSSFSEGYDTDLGQGGVNVSGGQKQRLCIARAMLKKPKIMILDDSTSAVDTATDAAIRKAFAETLKGMTVIIIAQRISSVKHADKIIVMEDGKIAASGTHEELYANSPVYREVCDSQAGGVKDE</sequence>
<feature type="domain" description="ABC transmembrane type-1" evidence="11">
    <location>
        <begin position="1"/>
        <end position="187"/>
    </location>
</feature>
<keyword evidence="3" id="KW-1003">Cell membrane</keyword>
<dbReference type="GO" id="GO:0005524">
    <property type="term" value="F:ATP binding"/>
    <property type="evidence" value="ECO:0007669"/>
    <property type="project" value="UniProtKB-KW"/>
</dbReference>
<evidence type="ECO:0000313" key="12">
    <source>
        <dbReference type="EMBL" id="MBO8423588.1"/>
    </source>
</evidence>
<feature type="domain" description="ABC transporter" evidence="10">
    <location>
        <begin position="223"/>
        <end position="459"/>
    </location>
</feature>
<dbReference type="Gene3D" id="3.40.50.300">
    <property type="entry name" value="P-loop containing nucleotide triphosphate hydrolases"/>
    <property type="match status" value="1"/>
</dbReference>
<evidence type="ECO:0000256" key="8">
    <source>
        <dbReference type="ARBA" id="ARBA00023136"/>
    </source>
</evidence>
<dbReference type="InterPro" id="IPR039421">
    <property type="entry name" value="Type_1_exporter"/>
</dbReference>
<dbReference type="Pfam" id="PF00005">
    <property type="entry name" value="ABC_tran"/>
    <property type="match status" value="1"/>
</dbReference>
<feature type="transmembrane region" description="Helical" evidence="9">
    <location>
        <begin position="166"/>
        <end position="189"/>
    </location>
</feature>
<dbReference type="PROSITE" id="PS50893">
    <property type="entry name" value="ABC_TRANSPORTER_2"/>
    <property type="match status" value="1"/>
</dbReference>
<keyword evidence="6 12" id="KW-0067">ATP-binding</keyword>
<dbReference type="FunFam" id="3.40.50.300:FF:000221">
    <property type="entry name" value="Multidrug ABC transporter ATP-binding protein"/>
    <property type="match status" value="1"/>
</dbReference>
<reference evidence="12" key="1">
    <citation type="submission" date="2020-10" db="EMBL/GenBank/DDBJ databases">
        <authorList>
            <person name="Gilroy R."/>
        </authorList>
    </citation>
    <scope>NUCLEOTIDE SEQUENCE</scope>
    <source>
        <strain evidence="12">517</strain>
    </source>
</reference>
<evidence type="ECO:0000259" key="10">
    <source>
        <dbReference type="PROSITE" id="PS50893"/>
    </source>
</evidence>
<dbReference type="Pfam" id="PF00664">
    <property type="entry name" value="ABC_membrane"/>
    <property type="match status" value="1"/>
</dbReference>
<dbReference type="Gene3D" id="1.20.1560.10">
    <property type="entry name" value="ABC transporter type 1, transmembrane domain"/>
    <property type="match status" value="1"/>
</dbReference>
<reference evidence="12" key="2">
    <citation type="journal article" date="2021" name="PeerJ">
        <title>Extensive microbial diversity within the chicken gut microbiome revealed by metagenomics and culture.</title>
        <authorList>
            <person name="Gilroy R."/>
            <person name="Ravi A."/>
            <person name="Getino M."/>
            <person name="Pursley I."/>
            <person name="Horton D.L."/>
            <person name="Alikhan N.F."/>
            <person name="Baker D."/>
            <person name="Gharbi K."/>
            <person name="Hall N."/>
            <person name="Watson M."/>
            <person name="Adriaenssens E.M."/>
            <person name="Foster-Nyarko E."/>
            <person name="Jarju S."/>
            <person name="Secka A."/>
            <person name="Antonio M."/>
            <person name="Oren A."/>
            <person name="Chaudhuri R.R."/>
            <person name="La Ragione R."/>
            <person name="Hildebrand F."/>
            <person name="Pallen M.J."/>
        </authorList>
    </citation>
    <scope>NUCLEOTIDE SEQUENCE</scope>
    <source>
        <strain evidence="12">517</strain>
    </source>
</reference>
<dbReference type="PANTHER" id="PTHR43394:SF1">
    <property type="entry name" value="ATP-BINDING CASSETTE SUB-FAMILY B MEMBER 10, MITOCHONDRIAL"/>
    <property type="match status" value="1"/>
</dbReference>
<proteinExistence type="predicted"/>
<dbReference type="InterPro" id="IPR027417">
    <property type="entry name" value="P-loop_NTPase"/>
</dbReference>
<evidence type="ECO:0000256" key="5">
    <source>
        <dbReference type="ARBA" id="ARBA00022741"/>
    </source>
</evidence>
<keyword evidence="5" id="KW-0547">Nucleotide-binding</keyword>
<dbReference type="SUPFAM" id="SSF52540">
    <property type="entry name" value="P-loop containing nucleoside triphosphate hydrolases"/>
    <property type="match status" value="1"/>
</dbReference>
<protein>
    <submittedName>
        <fullName evidence="12">ABC transporter ATP-binding protein</fullName>
    </submittedName>
</protein>
<dbReference type="GO" id="GO:0005886">
    <property type="term" value="C:plasma membrane"/>
    <property type="evidence" value="ECO:0007669"/>
    <property type="project" value="UniProtKB-SubCell"/>
</dbReference>
<evidence type="ECO:0000256" key="9">
    <source>
        <dbReference type="SAM" id="Phobius"/>
    </source>
</evidence>
<evidence type="ECO:0000259" key="11">
    <source>
        <dbReference type="PROSITE" id="PS50929"/>
    </source>
</evidence>
<keyword evidence="7 9" id="KW-1133">Transmembrane helix</keyword>
<evidence type="ECO:0000256" key="2">
    <source>
        <dbReference type="ARBA" id="ARBA00022448"/>
    </source>
</evidence>
<feature type="transmembrane region" description="Helical" evidence="9">
    <location>
        <begin position="124"/>
        <end position="146"/>
    </location>
</feature>
<dbReference type="Proteomes" id="UP000727857">
    <property type="component" value="Unassembled WGS sequence"/>
</dbReference>
<dbReference type="GO" id="GO:0015421">
    <property type="term" value="F:ABC-type oligopeptide transporter activity"/>
    <property type="evidence" value="ECO:0007669"/>
    <property type="project" value="TreeGrafter"/>
</dbReference>
<comment type="subcellular location">
    <subcellularLocation>
        <location evidence="1">Cell membrane</location>
        <topology evidence="1">Multi-pass membrane protein</topology>
    </subcellularLocation>
</comment>
<dbReference type="InterPro" id="IPR036640">
    <property type="entry name" value="ABC1_TM_sf"/>
</dbReference>
<keyword evidence="2" id="KW-0813">Transport</keyword>
<dbReference type="InterPro" id="IPR003439">
    <property type="entry name" value="ABC_transporter-like_ATP-bd"/>
</dbReference>
<dbReference type="InterPro" id="IPR003593">
    <property type="entry name" value="AAA+_ATPase"/>
</dbReference>
<evidence type="ECO:0000256" key="1">
    <source>
        <dbReference type="ARBA" id="ARBA00004651"/>
    </source>
</evidence>
<comment type="caution">
    <text evidence="12">The sequence shown here is derived from an EMBL/GenBank/DDBJ whole genome shotgun (WGS) entry which is preliminary data.</text>
</comment>
<keyword evidence="4 9" id="KW-0812">Transmembrane</keyword>
<keyword evidence="8 9" id="KW-0472">Membrane</keyword>
<dbReference type="PROSITE" id="PS00211">
    <property type="entry name" value="ABC_TRANSPORTER_1"/>
    <property type="match status" value="1"/>
</dbReference>
<dbReference type="CDD" id="cd18548">
    <property type="entry name" value="ABC_6TM_Tm287_like"/>
    <property type="match status" value="1"/>
</dbReference>
<dbReference type="PROSITE" id="PS50929">
    <property type="entry name" value="ABC_TM1F"/>
    <property type="match status" value="1"/>
</dbReference>
<evidence type="ECO:0000313" key="13">
    <source>
        <dbReference type="Proteomes" id="UP000727857"/>
    </source>
</evidence>
<dbReference type="GO" id="GO:0016887">
    <property type="term" value="F:ATP hydrolysis activity"/>
    <property type="evidence" value="ECO:0007669"/>
    <property type="project" value="InterPro"/>
</dbReference>
<dbReference type="EMBL" id="JADINF010000026">
    <property type="protein sequence ID" value="MBO8423588.1"/>
    <property type="molecule type" value="Genomic_DNA"/>
</dbReference>
<dbReference type="PANTHER" id="PTHR43394">
    <property type="entry name" value="ATP-DEPENDENT PERMEASE MDL1, MITOCHONDRIAL"/>
    <property type="match status" value="1"/>
</dbReference>
<dbReference type="InterPro" id="IPR011527">
    <property type="entry name" value="ABC1_TM_dom"/>
</dbReference>
<gene>
    <name evidence="12" type="ORF">IAB16_01000</name>
</gene>
<accession>A0A940DG50</accession>
<feature type="transmembrane region" description="Helical" evidence="9">
    <location>
        <begin position="18"/>
        <end position="38"/>
    </location>
</feature>
<evidence type="ECO:0000256" key="4">
    <source>
        <dbReference type="ARBA" id="ARBA00022692"/>
    </source>
</evidence>
<feature type="transmembrane region" description="Helical" evidence="9">
    <location>
        <begin position="44"/>
        <end position="70"/>
    </location>
</feature>
<dbReference type="SUPFAM" id="SSF90123">
    <property type="entry name" value="ABC transporter transmembrane region"/>
    <property type="match status" value="1"/>
</dbReference>
<name>A0A940DG50_9FIRM</name>
<dbReference type="InterPro" id="IPR017871">
    <property type="entry name" value="ABC_transporter-like_CS"/>
</dbReference>
<dbReference type="SMART" id="SM00382">
    <property type="entry name" value="AAA"/>
    <property type="match status" value="1"/>
</dbReference>